<feature type="chain" id="PRO_5036191692" evidence="3">
    <location>
        <begin position="21"/>
        <end position="196"/>
    </location>
</feature>
<keyword evidence="3" id="KW-0732">Signal</keyword>
<feature type="coiled-coil region" evidence="1">
    <location>
        <begin position="107"/>
        <end position="141"/>
    </location>
</feature>
<gene>
    <name evidence="4" type="ORF">HPHI1048_LOCUS1579</name>
    <name evidence="5" type="ORF">HPHI1048_LOCUS1580</name>
</gene>
<protein>
    <submittedName>
        <fullName evidence="5">Uncharacterized protein</fullName>
    </submittedName>
</protein>
<evidence type="ECO:0000313" key="4">
    <source>
        <dbReference type="EMBL" id="CAD8467799.1"/>
    </source>
</evidence>
<dbReference type="EMBL" id="HBEO01002185">
    <property type="protein sequence ID" value="CAD8467801.1"/>
    <property type="molecule type" value="Transcribed_RNA"/>
</dbReference>
<keyword evidence="1" id="KW-0175">Coiled coil</keyword>
<dbReference type="EMBL" id="HBEO01002184">
    <property type="protein sequence ID" value="CAD8467799.1"/>
    <property type="molecule type" value="Transcribed_RNA"/>
</dbReference>
<name>A0A6T7MGH4_9CRYP</name>
<proteinExistence type="predicted"/>
<feature type="region of interest" description="Disordered" evidence="2">
    <location>
        <begin position="17"/>
        <end position="37"/>
    </location>
</feature>
<feature type="signal peptide" evidence="3">
    <location>
        <begin position="1"/>
        <end position="20"/>
    </location>
</feature>
<evidence type="ECO:0000256" key="1">
    <source>
        <dbReference type="SAM" id="Coils"/>
    </source>
</evidence>
<dbReference type="AlphaFoldDB" id="A0A6T7MGH4"/>
<reference evidence="5" key="1">
    <citation type="submission" date="2021-01" db="EMBL/GenBank/DDBJ databases">
        <authorList>
            <person name="Corre E."/>
            <person name="Pelletier E."/>
            <person name="Niang G."/>
            <person name="Scheremetjew M."/>
            <person name="Finn R."/>
            <person name="Kale V."/>
            <person name="Holt S."/>
            <person name="Cochrane G."/>
            <person name="Meng A."/>
            <person name="Brown T."/>
            <person name="Cohen L."/>
        </authorList>
    </citation>
    <scope>NUCLEOTIDE SEQUENCE</scope>
    <source>
        <strain evidence="5">CCMP325</strain>
    </source>
</reference>
<evidence type="ECO:0000256" key="2">
    <source>
        <dbReference type="SAM" id="MobiDB-lite"/>
    </source>
</evidence>
<accession>A0A6T7MGH4</accession>
<evidence type="ECO:0000256" key="3">
    <source>
        <dbReference type="SAM" id="SignalP"/>
    </source>
</evidence>
<organism evidence="5">
    <name type="scientific">Hanusia phi</name>
    <dbReference type="NCBI Taxonomy" id="3032"/>
    <lineage>
        <taxon>Eukaryota</taxon>
        <taxon>Cryptophyceae</taxon>
        <taxon>Pyrenomonadales</taxon>
        <taxon>Geminigeraceae</taxon>
        <taxon>Hanusia</taxon>
    </lineage>
</organism>
<sequence>MLVVLCKLLCKHLGSPDVQATEKDGKSSQTHRKRRPRLPAAISDLVWRLDHEDADDAAQATSGLRLLNALIRKRALFARWKQCAEERGNKAGSRSPHRKRIGPVAHAEQEEQTCVKLSARVETLQKQLSEANDAIESLQKEKRTRFEHLWQKAVEVGQEQLASFLEKHELERTILLHRIRFLESVGGEDAKATGMG</sequence>
<evidence type="ECO:0000313" key="5">
    <source>
        <dbReference type="EMBL" id="CAD8467801.1"/>
    </source>
</evidence>